<dbReference type="EMBL" id="JN885999">
    <property type="protein sequence ID" value="AEX63159.1"/>
    <property type="molecule type" value="Genomic_DNA"/>
</dbReference>
<evidence type="ECO:0000313" key="2">
    <source>
        <dbReference type="EMBL" id="AEX63159.1"/>
    </source>
</evidence>
<name>H2EF94_9VIRU</name>
<protein>
    <recommendedName>
        <fullName evidence="1">DUF5894 domain-containing protein</fullName>
    </recommendedName>
</protein>
<reference evidence="2" key="1">
    <citation type="submission" date="2011-10" db="EMBL/GenBank/DDBJ databases">
        <title>Provirophages and transpovirons: unique mobilome of giant viruses.</title>
        <authorList>
            <person name="Desnues C."/>
            <person name="LaScola B."/>
            <person name="Yutin N."/>
            <person name="Fournous G."/>
            <person name="Koonin E."/>
            <person name="Raoult D."/>
        </authorList>
    </citation>
    <scope>NUCLEOTIDE SEQUENCE</scope>
    <source>
        <strain evidence="2">Mv13-mv</strain>
    </source>
</reference>
<dbReference type="Pfam" id="PF19246">
    <property type="entry name" value="DUF5894"/>
    <property type="match status" value="1"/>
</dbReference>
<gene>
    <name evidence="2" type="ORF">mv_R957</name>
</gene>
<feature type="domain" description="DUF5894" evidence="1">
    <location>
        <begin position="32"/>
        <end position="88"/>
    </location>
</feature>
<proteinExistence type="predicted"/>
<evidence type="ECO:0000259" key="1">
    <source>
        <dbReference type="Pfam" id="PF19246"/>
    </source>
</evidence>
<sequence length="168" mass="20038">MEYIYDYLRPIVNTIHFFIEFEDEDNKFCINTFDLLNMKAPDPKKVLIIDIKNNDQMLGICAWAQYHGYQFHVTKTNIFHNQDKNNNHFFDACRTKNLSGLKNDEIMYNTVIIGYQLAKYISLENPIIDVYQDDIDLLQEISIHHIKLMTLKDFLKIYQTPKCINMHH</sequence>
<dbReference type="InterPro" id="IPR045413">
    <property type="entry name" value="DUF5894"/>
</dbReference>
<organism evidence="2">
    <name type="scientific">Moumouvirus sp. 'Monve'</name>
    <dbReference type="NCBI Taxonomy" id="1128131"/>
    <lineage>
        <taxon>Viruses</taxon>
        <taxon>Varidnaviria</taxon>
        <taxon>Bamfordvirae</taxon>
        <taxon>Nucleocytoviricota</taxon>
        <taxon>Megaviricetes</taxon>
        <taxon>Imitervirales</taxon>
        <taxon>Mimiviridae</taxon>
        <taxon>Megamimivirinae</taxon>
        <taxon>Moumouvirus</taxon>
    </lineage>
</organism>
<accession>H2EF94</accession>